<dbReference type="Proteomes" id="UP001369958">
    <property type="component" value="Chromosome"/>
</dbReference>
<sequence>MMDENERDNPGLPHLPPTYPVGFLALAIILEFLVPLRFLAAPAVFSLQTLIGGVLLVLGLSLDIWAFRLFRAAGTNPEPFKPTTAIVARGPYRFTRNPMYVGFLLSFTGIGLLFSLEWTLIALPVLWFVLDRVVVQREEAYLARKFGADYETFLATTRRWL</sequence>
<feature type="transmembrane region" description="Helical" evidence="5">
    <location>
        <begin position="47"/>
        <end position="67"/>
    </location>
</feature>
<evidence type="ECO:0000256" key="5">
    <source>
        <dbReference type="SAM" id="Phobius"/>
    </source>
</evidence>
<dbReference type="GO" id="GO:0032259">
    <property type="term" value="P:methylation"/>
    <property type="evidence" value="ECO:0007669"/>
    <property type="project" value="UniProtKB-KW"/>
</dbReference>
<dbReference type="EC" id="2.1.1.100" evidence="6"/>
<dbReference type="PANTHER" id="PTHR43847:SF1">
    <property type="entry name" value="BLL3993 PROTEIN"/>
    <property type="match status" value="1"/>
</dbReference>
<keyword evidence="3 5" id="KW-1133">Transmembrane helix</keyword>
<comment type="subcellular location">
    <subcellularLocation>
        <location evidence="1">Endomembrane system</location>
        <topology evidence="1">Multi-pass membrane protein</topology>
    </subcellularLocation>
</comment>
<dbReference type="Gene3D" id="1.20.120.1630">
    <property type="match status" value="1"/>
</dbReference>
<evidence type="ECO:0000313" key="7">
    <source>
        <dbReference type="Proteomes" id="UP001369958"/>
    </source>
</evidence>
<gene>
    <name evidence="6" type="ORF">V6617_12790</name>
</gene>
<dbReference type="PANTHER" id="PTHR43847">
    <property type="entry name" value="BLL3993 PROTEIN"/>
    <property type="match status" value="1"/>
</dbReference>
<dbReference type="EC" id="2.1.1.334" evidence="6"/>
<dbReference type="RefSeq" id="WP_338607341.1">
    <property type="nucleotide sequence ID" value="NZ_CP146275.1"/>
</dbReference>
<keyword evidence="4 5" id="KW-0472">Membrane</keyword>
<protein>
    <submittedName>
        <fullName evidence="6">Isoprenylcysteine carboxylmethyltransferase family protein</fullName>
        <ecNumber evidence="6">2.1.1.100</ecNumber>
        <ecNumber evidence="6">2.1.1.334</ecNumber>
    </submittedName>
</protein>
<evidence type="ECO:0000256" key="4">
    <source>
        <dbReference type="ARBA" id="ARBA00023136"/>
    </source>
</evidence>
<keyword evidence="6" id="KW-0808">Transferase</keyword>
<dbReference type="InterPro" id="IPR007318">
    <property type="entry name" value="Phopholipid_MeTrfase"/>
</dbReference>
<keyword evidence="6" id="KW-0489">Methyltransferase</keyword>
<organism evidence="6 7">
    <name type="scientific">Pelagibacterium nitratireducens</name>
    <dbReference type="NCBI Taxonomy" id="1046114"/>
    <lineage>
        <taxon>Bacteria</taxon>
        <taxon>Pseudomonadati</taxon>
        <taxon>Pseudomonadota</taxon>
        <taxon>Alphaproteobacteria</taxon>
        <taxon>Hyphomicrobiales</taxon>
        <taxon>Devosiaceae</taxon>
        <taxon>Pelagibacterium</taxon>
    </lineage>
</organism>
<dbReference type="InterPro" id="IPR052527">
    <property type="entry name" value="Metal_cation-efflux_comp"/>
</dbReference>
<proteinExistence type="predicted"/>
<evidence type="ECO:0000256" key="2">
    <source>
        <dbReference type="ARBA" id="ARBA00022692"/>
    </source>
</evidence>
<feature type="transmembrane region" description="Helical" evidence="5">
    <location>
        <begin position="100"/>
        <end position="130"/>
    </location>
</feature>
<keyword evidence="2 5" id="KW-0812">Transmembrane</keyword>
<evidence type="ECO:0000256" key="3">
    <source>
        <dbReference type="ARBA" id="ARBA00022989"/>
    </source>
</evidence>
<name>A0ABZ2HY57_9HYPH</name>
<feature type="transmembrane region" description="Helical" evidence="5">
    <location>
        <begin position="20"/>
        <end position="40"/>
    </location>
</feature>
<evidence type="ECO:0000256" key="1">
    <source>
        <dbReference type="ARBA" id="ARBA00004127"/>
    </source>
</evidence>
<keyword evidence="7" id="KW-1185">Reference proteome</keyword>
<reference evidence="6 7" key="1">
    <citation type="submission" date="2024-02" db="EMBL/GenBank/DDBJ databases">
        <title>Complete genome sequence of Pelagibacterium nitratireducens ZH15.</title>
        <authorList>
            <person name="Zhao L.H."/>
        </authorList>
    </citation>
    <scope>NUCLEOTIDE SEQUENCE [LARGE SCALE GENOMIC DNA]</scope>
    <source>
        <strain evidence="6 7">ZH15</strain>
    </source>
</reference>
<dbReference type="EMBL" id="CP146275">
    <property type="protein sequence ID" value="WWT31880.1"/>
    <property type="molecule type" value="Genomic_DNA"/>
</dbReference>
<dbReference type="Pfam" id="PF04191">
    <property type="entry name" value="PEMT"/>
    <property type="match status" value="1"/>
</dbReference>
<accession>A0ABZ2HY57</accession>
<evidence type="ECO:0000313" key="6">
    <source>
        <dbReference type="EMBL" id="WWT31880.1"/>
    </source>
</evidence>
<dbReference type="GO" id="GO:0004671">
    <property type="term" value="F:protein C-terminal S-isoprenylcysteine carboxyl O-methyltransferase activity"/>
    <property type="evidence" value="ECO:0007669"/>
    <property type="project" value="UniProtKB-EC"/>
</dbReference>